<evidence type="ECO:0000313" key="6">
    <source>
        <dbReference type="EMBL" id="SEJ90925.1"/>
    </source>
</evidence>
<protein>
    <submittedName>
        <fullName evidence="6">Transcriptional regulator, RpiR family</fullName>
    </submittedName>
</protein>
<dbReference type="InterPro" id="IPR047640">
    <property type="entry name" value="RpiR-like"/>
</dbReference>
<dbReference type="PANTHER" id="PTHR30514">
    <property type="entry name" value="GLUCOKINASE"/>
    <property type="match status" value="1"/>
</dbReference>
<feature type="domain" description="HTH rpiR-type" evidence="4">
    <location>
        <begin position="1"/>
        <end position="76"/>
    </location>
</feature>
<dbReference type="PROSITE" id="PS51071">
    <property type="entry name" value="HTH_RPIR"/>
    <property type="match status" value="1"/>
</dbReference>
<keyword evidence="3" id="KW-0804">Transcription</keyword>
<dbReference type="SUPFAM" id="SSF46689">
    <property type="entry name" value="Homeodomain-like"/>
    <property type="match status" value="1"/>
</dbReference>
<evidence type="ECO:0000256" key="3">
    <source>
        <dbReference type="ARBA" id="ARBA00023163"/>
    </source>
</evidence>
<dbReference type="GO" id="GO:0003700">
    <property type="term" value="F:DNA-binding transcription factor activity"/>
    <property type="evidence" value="ECO:0007669"/>
    <property type="project" value="InterPro"/>
</dbReference>
<dbReference type="InterPro" id="IPR009057">
    <property type="entry name" value="Homeodomain-like_sf"/>
</dbReference>
<dbReference type="PROSITE" id="PS51464">
    <property type="entry name" value="SIS"/>
    <property type="match status" value="1"/>
</dbReference>
<dbReference type="InterPro" id="IPR001347">
    <property type="entry name" value="SIS_dom"/>
</dbReference>
<dbReference type="InterPro" id="IPR035472">
    <property type="entry name" value="RpiR-like_SIS"/>
</dbReference>
<dbReference type="Gene3D" id="1.10.10.10">
    <property type="entry name" value="Winged helix-like DNA-binding domain superfamily/Winged helix DNA-binding domain"/>
    <property type="match status" value="1"/>
</dbReference>
<evidence type="ECO:0000256" key="2">
    <source>
        <dbReference type="ARBA" id="ARBA00023125"/>
    </source>
</evidence>
<dbReference type="STRING" id="84035.SAMN05660742_12343"/>
<dbReference type="GO" id="GO:0097367">
    <property type="term" value="F:carbohydrate derivative binding"/>
    <property type="evidence" value="ECO:0007669"/>
    <property type="project" value="InterPro"/>
</dbReference>
<evidence type="ECO:0000259" key="5">
    <source>
        <dbReference type="PROSITE" id="PS51464"/>
    </source>
</evidence>
<evidence type="ECO:0000259" key="4">
    <source>
        <dbReference type="PROSITE" id="PS51071"/>
    </source>
</evidence>
<dbReference type="InterPro" id="IPR000281">
    <property type="entry name" value="HTH_RpiR"/>
</dbReference>
<dbReference type="SUPFAM" id="SSF53697">
    <property type="entry name" value="SIS domain"/>
    <property type="match status" value="1"/>
</dbReference>
<organism evidence="6 7">
    <name type="scientific">Propionispira arboris</name>
    <dbReference type="NCBI Taxonomy" id="84035"/>
    <lineage>
        <taxon>Bacteria</taxon>
        <taxon>Bacillati</taxon>
        <taxon>Bacillota</taxon>
        <taxon>Negativicutes</taxon>
        <taxon>Selenomonadales</taxon>
        <taxon>Selenomonadaceae</taxon>
        <taxon>Propionispira</taxon>
    </lineage>
</organism>
<dbReference type="AlphaFoldDB" id="A0A1H7CYK2"/>
<keyword evidence="1" id="KW-0805">Transcription regulation</keyword>
<dbReference type="InterPro" id="IPR036388">
    <property type="entry name" value="WH-like_DNA-bd_sf"/>
</dbReference>
<dbReference type="InterPro" id="IPR046348">
    <property type="entry name" value="SIS_dom_sf"/>
</dbReference>
<dbReference type="Pfam" id="PF01418">
    <property type="entry name" value="HTH_6"/>
    <property type="match status" value="1"/>
</dbReference>
<dbReference type="Gene3D" id="3.40.50.10490">
    <property type="entry name" value="Glucose-6-phosphate isomerase like protein, domain 1"/>
    <property type="match status" value="1"/>
</dbReference>
<feature type="domain" description="SIS" evidence="5">
    <location>
        <begin position="123"/>
        <end position="255"/>
    </location>
</feature>
<keyword evidence="7" id="KW-1185">Reference proteome</keyword>
<dbReference type="GO" id="GO:0003677">
    <property type="term" value="F:DNA binding"/>
    <property type="evidence" value="ECO:0007669"/>
    <property type="project" value="UniProtKB-KW"/>
</dbReference>
<keyword evidence="2" id="KW-0238">DNA-binding</keyword>
<proteinExistence type="predicted"/>
<dbReference type="CDD" id="cd05013">
    <property type="entry name" value="SIS_RpiR"/>
    <property type="match status" value="1"/>
</dbReference>
<evidence type="ECO:0000256" key="1">
    <source>
        <dbReference type="ARBA" id="ARBA00023015"/>
    </source>
</evidence>
<accession>A0A1H7CYK2</accession>
<reference evidence="7" key="1">
    <citation type="submission" date="2016-10" db="EMBL/GenBank/DDBJ databases">
        <authorList>
            <person name="Varghese N."/>
            <person name="Submissions S."/>
        </authorList>
    </citation>
    <scope>NUCLEOTIDE SEQUENCE [LARGE SCALE GENOMIC DNA]</scope>
    <source>
        <strain evidence="7">DSM 2179</strain>
    </source>
</reference>
<dbReference type="GO" id="GO:1901135">
    <property type="term" value="P:carbohydrate derivative metabolic process"/>
    <property type="evidence" value="ECO:0007669"/>
    <property type="project" value="InterPro"/>
</dbReference>
<gene>
    <name evidence="6" type="ORF">SAMN05660742_12343</name>
</gene>
<dbReference type="Proteomes" id="UP000199662">
    <property type="component" value="Unassembled WGS sequence"/>
</dbReference>
<evidence type="ECO:0000313" key="7">
    <source>
        <dbReference type="Proteomes" id="UP000199662"/>
    </source>
</evidence>
<sequence length="278" mass="31454">MKLLDILKAKENFSPTEQVIIDYVMEHYQEVASLSARDLAEKTYTSSAAVVRLSQKIGLKGYAEFKIKFTSEAMRVSSPAGFYENSITNKDSILSILDKVARIEIEAIQETKNEINVGQIIKTIHLIDQAEHIDFYAMDNNLRIAKIACYCFLHAGKLSTVNSAVNAQYVQALASPRSHVAFIISRTGENNKLIEIAEILKTRKVKIILVTAVKPSSLTKLCDETLWVSSEREFNELGTMVFLSAAKYMFDVLFSVLFAKHYESTLSRNEFFEKIFRV</sequence>
<dbReference type="PANTHER" id="PTHR30514:SF10">
    <property type="entry name" value="MURR_RPIR FAMILY TRANSCRIPTIONAL REGULATOR"/>
    <property type="match status" value="1"/>
</dbReference>
<dbReference type="RefSeq" id="WP_091835006.1">
    <property type="nucleotide sequence ID" value="NZ_FNZK01000023.1"/>
</dbReference>
<name>A0A1H7CYK2_9FIRM</name>
<dbReference type="EMBL" id="FNZK01000023">
    <property type="protein sequence ID" value="SEJ90925.1"/>
    <property type="molecule type" value="Genomic_DNA"/>
</dbReference>
<dbReference type="Pfam" id="PF01380">
    <property type="entry name" value="SIS"/>
    <property type="match status" value="1"/>
</dbReference>